<dbReference type="Gene3D" id="3.90.320.10">
    <property type="match status" value="1"/>
</dbReference>
<dbReference type="EnsemblMetazoa" id="Aqu2.1.03858_001">
    <property type="protein sequence ID" value="Aqu2.1.03858_001"/>
    <property type="gene ID" value="Aqu2.1.03858"/>
</dbReference>
<accession>A0A1X7SP42</accession>
<dbReference type="SUPFAM" id="SSF57903">
    <property type="entry name" value="FYVE/PHD zinc finger"/>
    <property type="match status" value="1"/>
</dbReference>
<dbReference type="OMA" id="THENEAK"/>
<organism evidence="7">
    <name type="scientific">Amphimedon queenslandica</name>
    <name type="common">Sponge</name>
    <dbReference type="NCBI Taxonomy" id="400682"/>
    <lineage>
        <taxon>Eukaryota</taxon>
        <taxon>Metazoa</taxon>
        <taxon>Porifera</taxon>
        <taxon>Demospongiae</taxon>
        <taxon>Heteroscleromorpha</taxon>
        <taxon>Haplosclerida</taxon>
        <taxon>Niphatidae</taxon>
        <taxon>Amphimedon</taxon>
    </lineage>
</organism>
<dbReference type="PANTHER" id="PTHR47526">
    <property type="entry name" value="ATP-DEPENDENT DNA HELICASE"/>
    <property type="match status" value="1"/>
</dbReference>
<keyword evidence="3" id="KW-0862">Zinc</keyword>
<name>A0A1X7SP42_AMPQE</name>
<evidence type="ECO:0000256" key="2">
    <source>
        <dbReference type="ARBA" id="ARBA00022771"/>
    </source>
</evidence>
<dbReference type="InterPro" id="IPR019080">
    <property type="entry name" value="YqaJ_viral_recombinase"/>
</dbReference>
<dbReference type="Pfam" id="PF09588">
    <property type="entry name" value="YqaJ"/>
    <property type="match status" value="1"/>
</dbReference>
<protein>
    <recommendedName>
        <fullName evidence="8">PHD-type domain-containing protein</fullName>
    </recommendedName>
</protein>
<dbReference type="InterPro" id="IPR007527">
    <property type="entry name" value="Znf_SWIM"/>
</dbReference>
<dbReference type="Gene3D" id="3.30.40.10">
    <property type="entry name" value="Zinc/RING finger domain, C3HC4 (zinc finger)"/>
    <property type="match status" value="1"/>
</dbReference>
<dbReference type="OrthoDB" id="10005682at2759"/>
<dbReference type="PROSITE" id="PS50016">
    <property type="entry name" value="ZF_PHD_2"/>
    <property type="match status" value="1"/>
</dbReference>
<keyword evidence="2 4" id="KW-0863">Zinc-finger</keyword>
<feature type="domain" description="PHD-type" evidence="5">
    <location>
        <begin position="437"/>
        <end position="487"/>
    </location>
</feature>
<feature type="domain" description="SWIM-type" evidence="6">
    <location>
        <begin position="19"/>
        <end position="55"/>
    </location>
</feature>
<evidence type="ECO:0000256" key="4">
    <source>
        <dbReference type="PROSITE-ProRule" id="PRU00325"/>
    </source>
</evidence>
<evidence type="ECO:0000259" key="6">
    <source>
        <dbReference type="PROSITE" id="PS50966"/>
    </source>
</evidence>
<dbReference type="InterPro" id="IPR011604">
    <property type="entry name" value="PDDEXK-like_dom_sf"/>
</dbReference>
<evidence type="ECO:0008006" key="8">
    <source>
        <dbReference type="Google" id="ProtNLM"/>
    </source>
</evidence>
<dbReference type="AlphaFoldDB" id="A0A1X7SP42"/>
<dbReference type="InterPro" id="IPR019787">
    <property type="entry name" value="Znf_PHD-finger"/>
</dbReference>
<dbReference type="InterPro" id="IPR011335">
    <property type="entry name" value="Restrct_endonuc-II-like"/>
</dbReference>
<dbReference type="InterPro" id="IPR019786">
    <property type="entry name" value="Zinc_finger_PHD-type_CS"/>
</dbReference>
<dbReference type="InterPro" id="IPR001965">
    <property type="entry name" value="Znf_PHD"/>
</dbReference>
<sequence length="496" mass="56176">MITAFVRHSQRLSTPPAKPWVAVKQNGTVVCAHCSCMAGLGEACSHIAALLFTLEANTKMIQNTTCTSLPCSWLPPAFQDVSYAKLSNIDFSNPQSKKIKLESPPTNKKTVTVPTEKQLATLFQELSKAGKPAVLSIIPHYTHLFVPLCIRGIIPKPLSYLYNKECLNFTYIQLLNHCDTVFRNYSITAEMAQNVEKQTRGQSHSRIWFQQRAGRVTASKLKAAVCTSNSQPSTSLIKSICYPESHCFRSISTSWGCEHETSAIAEYKLKEGSRHIDFVTSNSGLVIHPSYPFMGASPDSYVECKCCGKGVVEVKCPYSCKEKLLNERVAEGSFFLKDDGESLFLDIYHSYYFQVQAQIKFSCVSYCDFVVWTNKSLFIQRVYPDEPFISTVLEVANSFVKVGILPEIIGKHYSKIPVITSTLCEPVQDNEMSDQDRLWCYCQEPEDEREMICCDEHTCRIQWFHVSCLHIRQIPKGKWYCPDCRRLKTRLNTTSK</sequence>
<evidence type="ECO:0000259" key="5">
    <source>
        <dbReference type="PROSITE" id="PS50016"/>
    </source>
</evidence>
<dbReference type="SUPFAM" id="SSF52980">
    <property type="entry name" value="Restriction endonuclease-like"/>
    <property type="match status" value="1"/>
</dbReference>
<dbReference type="GO" id="GO:0006281">
    <property type="term" value="P:DNA repair"/>
    <property type="evidence" value="ECO:0007669"/>
    <property type="project" value="UniProtKB-ARBA"/>
</dbReference>
<dbReference type="SMART" id="SM00249">
    <property type="entry name" value="PHD"/>
    <property type="match status" value="1"/>
</dbReference>
<evidence type="ECO:0000256" key="3">
    <source>
        <dbReference type="ARBA" id="ARBA00022833"/>
    </source>
</evidence>
<reference evidence="7" key="1">
    <citation type="submission" date="2017-05" db="UniProtKB">
        <authorList>
            <consortium name="EnsemblMetazoa"/>
        </authorList>
    </citation>
    <scope>IDENTIFICATION</scope>
</reference>
<dbReference type="GO" id="GO:0008270">
    <property type="term" value="F:zinc ion binding"/>
    <property type="evidence" value="ECO:0007669"/>
    <property type="project" value="UniProtKB-KW"/>
</dbReference>
<evidence type="ECO:0000313" key="7">
    <source>
        <dbReference type="EnsemblMetazoa" id="Aqu2.1.03858_001"/>
    </source>
</evidence>
<evidence type="ECO:0000256" key="1">
    <source>
        <dbReference type="ARBA" id="ARBA00022723"/>
    </source>
</evidence>
<dbReference type="InParanoid" id="A0A1X7SP42"/>
<dbReference type="PANTHER" id="PTHR47526:SF4">
    <property type="entry name" value="SWIM-TYPE DOMAIN-CONTAINING PROTEIN"/>
    <property type="match status" value="1"/>
</dbReference>
<keyword evidence="1" id="KW-0479">Metal-binding</keyword>
<dbReference type="PROSITE" id="PS01359">
    <property type="entry name" value="ZF_PHD_1"/>
    <property type="match status" value="1"/>
</dbReference>
<dbReference type="eggNOG" id="KOG1973">
    <property type="taxonomic scope" value="Eukaryota"/>
</dbReference>
<dbReference type="PROSITE" id="PS50966">
    <property type="entry name" value="ZF_SWIM"/>
    <property type="match status" value="1"/>
</dbReference>
<dbReference type="InterPro" id="IPR011011">
    <property type="entry name" value="Znf_FYVE_PHD"/>
</dbReference>
<dbReference type="InterPro" id="IPR013083">
    <property type="entry name" value="Znf_RING/FYVE/PHD"/>
</dbReference>
<proteinExistence type="predicted"/>
<dbReference type="STRING" id="400682.A0A1X7SP42"/>
<dbReference type="CDD" id="cd22343">
    <property type="entry name" value="PDDEXK_lambda_exonuclease-like"/>
    <property type="match status" value="1"/>
</dbReference>